<evidence type="ECO:0000313" key="5">
    <source>
        <dbReference type="EMBL" id="CAG1990796.1"/>
    </source>
</evidence>
<accession>A0A8H3PPQ5</accession>
<name>A0A8H3PPQ5_GIBZA</name>
<feature type="region of interest" description="Disordered" evidence="4">
    <location>
        <begin position="495"/>
        <end position="514"/>
    </location>
</feature>
<dbReference type="GO" id="GO:0008270">
    <property type="term" value="F:zinc ion binding"/>
    <property type="evidence" value="ECO:0007669"/>
    <property type="project" value="UniProtKB-KW"/>
</dbReference>
<evidence type="ECO:0000256" key="2">
    <source>
        <dbReference type="ARBA" id="ARBA00022771"/>
    </source>
</evidence>
<feature type="region of interest" description="Disordered" evidence="4">
    <location>
        <begin position="295"/>
        <end position="319"/>
    </location>
</feature>
<dbReference type="AlphaFoldDB" id="A0A8H3PPQ5"/>
<protein>
    <submittedName>
        <fullName evidence="5">Uncharacterized protein</fullName>
    </submittedName>
</protein>
<evidence type="ECO:0000256" key="3">
    <source>
        <dbReference type="ARBA" id="ARBA00022833"/>
    </source>
</evidence>
<dbReference type="Proteomes" id="UP000746612">
    <property type="component" value="Unassembled WGS sequence"/>
</dbReference>
<sequence length="514" mass="58621">MTSVSTHPFVDQLPVNGATCASRAEETLAQLDGLFAGFVFLHEIEPATTCTNSLRNGRSRQPQVGRAPWTNTTDGQPCRARDMAWSSIRAIRNEMETLWSQFVNVAGNLENVAVNRILADYQDAKGLQQTGAVALRNIFSGPVPNDLRKVFAFCCLSYVASHLLCARNMLAQGDILAGLRQWLYALDREDEREAFKLLVQHLWPEAQHHLHSMDSVHPFQSGTIDPSLINIQPTVMSPINIQNSAYPQQDPEFSLDLLDISNLDLGSQSHHLQGYDPRPSCPFIRSWTPMQLPYDASRQSPYDADPPFSIPSNDPETSNHLQQTSVFRAVLQYVQENADFWYNIAGRGLVSRDFRECLAWSQERLSRKMEIQRSFIHPLLLEKAKRDLVSRGIITIIEAFVERGLLQKRQEIEFYIQLAGTVRNNKPQNSSLANCFQCLFDDQVSFREFCDWIYGFRQTSPPLSVPMMQTSTSEKPYSCSLCWYRSSRSSNLRRHTNLVHVKSERSNRTNQHHR</sequence>
<dbReference type="SUPFAM" id="SSF57667">
    <property type="entry name" value="beta-beta-alpha zinc fingers"/>
    <property type="match status" value="1"/>
</dbReference>
<dbReference type="EMBL" id="CAJPIJ010000148">
    <property type="protein sequence ID" value="CAG1990796.1"/>
    <property type="molecule type" value="Genomic_DNA"/>
</dbReference>
<evidence type="ECO:0000256" key="1">
    <source>
        <dbReference type="ARBA" id="ARBA00022723"/>
    </source>
</evidence>
<keyword evidence="1" id="KW-0479">Metal-binding</keyword>
<reference evidence="5" key="1">
    <citation type="submission" date="2021-03" db="EMBL/GenBank/DDBJ databases">
        <authorList>
            <person name="Alouane T."/>
            <person name="Langin T."/>
            <person name="Bonhomme L."/>
        </authorList>
    </citation>
    <scope>NUCLEOTIDE SEQUENCE</scope>
    <source>
        <strain evidence="5">MDC_Fg202</strain>
    </source>
</reference>
<evidence type="ECO:0000256" key="4">
    <source>
        <dbReference type="SAM" id="MobiDB-lite"/>
    </source>
</evidence>
<dbReference type="PROSITE" id="PS50157">
    <property type="entry name" value="ZINC_FINGER_C2H2_2"/>
    <property type="match status" value="1"/>
</dbReference>
<organism evidence="5 6">
    <name type="scientific">Gibberella zeae</name>
    <name type="common">Wheat head blight fungus</name>
    <name type="synonym">Fusarium graminearum</name>
    <dbReference type="NCBI Taxonomy" id="5518"/>
    <lineage>
        <taxon>Eukaryota</taxon>
        <taxon>Fungi</taxon>
        <taxon>Dikarya</taxon>
        <taxon>Ascomycota</taxon>
        <taxon>Pezizomycotina</taxon>
        <taxon>Sordariomycetes</taxon>
        <taxon>Hypocreomycetidae</taxon>
        <taxon>Hypocreales</taxon>
        <taxon>Nectriaceae</taxon>
        <taxon>Fusarium</taxon>
    </lineage>
</organism>
<keyword evidence="2" id="KW-0863">Zinc-finger</keyword>
<dbReference type="InterPro" id="IPR036236">
    <property type="entry name" value="Znf_C2H2_sf"/>
</dbReference>
<feature type="compositionally biased region" description="Polar residues" evidence="4">
    <location>
        <begin position="310"/>
        <end position="319"/>
    </location>
</feature>
<proteinExistence type="predicted"/>
<dbReference type="Gene3D" id="3.30.160.60">
    <property type="entry name" value="Classic Zinc Finger"/>
    <property type="match status" value="1"/>
</dbReference>
<dbReference type="FunFam" id="3.30.160.60:FF:000446">
    <property type="entry name" value="Zinc finger protein"/>
    <property type="match status" value="1"/>
</dbReference>
<gene>
    <name evidence="5" type="ORF">MDCFG202_LOCUS335279</name>
</gene>
<keyword evidence="3" id="KW-0862">Zinc</keyword>
<feature type="compositionally biased region" description="Polar residues" evidence="4">
    <location>
        <begin position="51"/>
        <end position="62"/>
    </location>
</feature>
<comment type="caution">
    <text evidence="5">The sequence shown here is derived from an EMBL/GenBank/DDBJ whole genome shotgun (WGS) entry which is preliminary data.</text>
</comment>
<feature type="region of interest" description="Disordered" evidence="4">
    <location>
        <begin position="51"/>
        <end position="76"/>
    </location>
</feature>
<evidence type="ECO:0000313" key="6">
    <source>
        <dbReference type="Proteomes" id="UP000746612"/>
    </source>
</evidence>
<dbReference type="InterPro" id="IPR013087">
    <property type="entry name" value="Znf_C2H2_type"/>
</dbReference>